<evidence type="ECO:0000313" key="1">
    <source>
        <dbReference type="EMBL" id="QQC44121.1"/>
    </source>
</evidence>
<organism evidence="1 2">
    <name type="scientific">Schaalia meyeri</name>
    <dbReference type="NCBI Taxonomy" id="52773"/>
    <lineage>
        <taxon>Bacteria</taxon>
        <taxon>Bacillati</taxon>
        <taxon>Actinomycetota</taxon>
        <taxon>Actinomycetes</taxon>
        <taxon>Actinomycetales</taxon>
        <taxon>Actinomycetaceae</taxon>
        <taxon>Schaalia</taxon>
    </lineage>
</organism>
<dbReference type="Proteomes" id="UP000595220">
    <property type="component" value="Chromosome"/>
</dbReference>
<proteinExistence type="predicted"/>
<sequence>MSGQVVWDSDEVSRASSILEASGENVAAYVLDTPSGVGSNEGRLSERIAKINEVIAMGSFCSLAVAQGLDAASSAFAQADDQAAAEIAAVREYLDSLDSR</sequence>
<keyword evidence="2" id="KW-1185">Reference proteome</keyword>
<protein>
    <recommendedName>
        <fullName evidence="3">Excreted virulence factor EspC, type VII ESX diderm</fullName>
    </recommendedName>
</protein>
<name>A0AAP9Y8L2_9ACTO</name>
<dbReference type="AlphaFoldDB" id="A0AAP9Y8L2"/>
<accession>A0AAP9Y8L2</accession>
<evidence type="ECO:0000313" key="2">
    <source>
        <dbReference type="Proteomes" id="UP000595220"/>
    </source>
</evidence>
<reference evidence="1 2" key="1">
    <citation type="submission" date="2020-12" db="EMBL/GenBank/DDBJ databases">
        <title>FDA dAtabase for Regulatory Grade micrObial Sequences (FDA-ARGOS): Supporting development and validation of Infectious Disease Dx tests.</title>
        <authorList>
            <person name="Sproer C."/>
            <person name="Gronow S."/>
            <person name="Severitt S."/>
            <person name="Schroder I."/>
            <person name="Tallon L."/>
            <person name="Sadzewicz L."/>
            <person name="Zhao X."/>
            <person name="Boylan J."/>
            <person name="Ott S."/>
            <person name="Bowen H."/>
            <person name="Vavikolanu K."/>
            <person name="Mehta A."/>
            <person name="Aluvathingal J."/>
            <person name="Nadendla S."/>
            <person name="Lowell S."/>
            <person name="Myers T."/>
            <person name="Yan Y."/>
            <person name="Sichtig H."/>
        </authorList>
    </citation>
    <scope>NUCLEOTIDE SEQUENCE [LARGE SCALE GENOMIC DNA]</scope>
    <source>
        <strain evidence="1 2">FDAARGOS_985</strain>
    </source>
</reference>
<gene>
    <name evidence="1" type="ORF">I6H42_01450</name>
</gene>
<dbReference type="RefSeq" id="WP_070778154.1">
    <property type="nucleotide sequence ID" value="NZ_CP066065.1"/>
</dbReference>
<dbReference type="EMBL" id="CP066065">
    <property type="protein sequence ID" value="QQC44121.1"/>
    <property type="molecule type" value="Genomic_DNA"/>
</dbReference>
<evidence type="ECO:0008006" key="3">
    <source>
        <dbReference type="Google" id="ProtNLM"/>
    </source>
</evidence>